<proteinExistence type="predicted"/>
<feature type="compositionally biased region" description="Low complexity" evidence="1">
    <location>
        <begin position="270"/>
        <end position="280"/>
    </location>
</feature>
<protein>
    <submittedName>
        <fullName evidence="2">Uncharacterized protein</fullName>
    </submittedName>
</protein>
<keyword evidence="3" id="KW-1185">Reference proteome</keyword>
<evidence type="ECO:0000313" key="2">
    <source>
        <dbReference type="EMBL" id="OMJ12881.1"/>
    </source>
</evidence>
<organism evidence="2 3">
    <name type="scientific">Smittium culicis</name>
    <dbReference type="NCBI Taxonomy" id="133412"/>
    <lineage>
        <taxon>Eukaryota</taxon>
        <taxon>Fungi</taxon>
        <taxon>Fungi incertae sedis</taxon>
        <taxon>Zoopagomycota</taxon>
        <taxon>Kickxellomycotina</taxon>
        <taxon>Harpellomycetes</taxon>
        <taxon>Harpellales</taxon>
        <taxon>Legeriomycetaceae</taxon>
        <taxon>Smittium</taxon>
    </lineage>
</organism>
<feature type="region of interest" description="Disordered" evidence="1">
    <location>
        <begin position="499"/>
        <end position="519"/>
    </location>
</feature>
<feature type="region of interest" description="Disordered" evidence="1">
    <location>
        <begin position="2673"/>
        <end position="2695"/>
    </location>
</feature>
<feature type="compositionally biased region" description="Polar residues" evidence="1">
    <location>
        <begin position="322"/>
        <end position="335"/>
    </location>
</feature>
<feature type="compositionally biased region" description="Basic and acidic residues" evidence="1">
    <location>
        <begin position="297"/>
        <end position="321"/>
    </location>
</feature>
<dbReference type="OrthoDB" id="5574044at2759"/>
<dbReference type="EMBL" id="LSSN01003748">
    <property type="protein sequence ID" value="OMJ12881.1"/>
    <property type="molecule type" value="Genomic_DNA"/>
</dbReference>
<accession>A0A1R1XE19</accession>
<evidence type="ECO:0000256" key="1">
    <source>
        <dbReference type="SAM" id="MobiDB-lite"/>
    </source>
</evidence>
<evidence type="ECO:0000313" key="3">
    <source>
        <dbReference type="Proteomes" id="UP000187283"/>
    </source>
</evidence>
<sequence>MNYPVKIIFSKSSCQTSNHDNSSDPKIFLNNLFPAPLVKEVCGSLSEFFNIDTTSSADSPEMVFVLLKGSSTPFLYPSDLVFINTNLLVDFRKNDLPNNTLLPEKDSQPNKNESMESDINIENPKNEQTNQHNESFKYSVANDLVKNRTSEKLPSLFEITNTLSDIKNEVKLVSDSISNSIPSMFNLIDDNKPLKAEQVTDSLVKNRFNSDLYNEFIGLSKKSSASETSSKDIKFLHNLNEIDKVSESEISSNIIGKKHSLDQSPENSKSKQSSTSQSNRKSTKKKLKTEISLVSESSKKSQQYKDKKNTSSQDHHADSSLHDSNSLDIPSTTIKNEPLGHATNGLLISNPGAEVDSLIGNKLDSFSDFGLDIGFKMDIEPRNHNISLNLASKSSNLKDSGMFGLDSFDMGLNDADFSFFDNPSTSTFGSIVPEPIQIKPLEPSKSDLLLRANSSLFSVPTSASQNIPSNNYLIDSLPSQSFSTPLGYTMPESLIAKKNNDSLSKTEPPSLSLLEKTQPDLNSDDDLFNDFFNTNSDEEIELKPFEHPPESLNLNTPNFISEEQITHTWTPGTAENTNDESIENNADFKGESVNEKKLSLDPIKSSDSKLINSDVNDLVSEVQDSPKCIKTEISYSPTEHPVLNEVINDSENLDLFEEAHDTVPLTNLTSLDQNEACFSNQSIEGSIFLQTNSGSSNDLDGTTSKTTGTDIIKLDDNSIGTPHAPECRVQSKNLSFIPSKYKPVELGSLSCNTKNKIPFSFTNIDEQIEENNSHEGFFNLDARANDYNDDSNKTAKPITSNSSFNYNYNFLSIYTPNRLYHSHESNKSIQDIDNSNKFCNPSSYGQNSKVSEKVEYTNTYSSYSSDTLINDSLSKNSLSFNICYKTMPLNWILRMGKRKGFRKIKQQKVISGFINKNMKYSFNNYFFWTQYQSLISNYRDLPTKLLSDNPTQKISKYFLNKKNPTKSTNSNSYHFYTNELLSKNFPQNTNMFDLHYYRDNKSEIRSTVKPNTQNLKEFSVNGFSLIEIIKNTQNLPIFIRDFKSIQNDYMTKFSNSDCELNLKLSIMMQLESQLFKPPAMIINDSGQNIESFKDTLSHKSDTDENPPNMVDTQCSEGIIPIEAQSKSEMFLDEVIGQLVHSSCSAYQSETLQLYNNDQISRVASIIAEWATFGIASEFINKKINLIQKRKSNLGFDPSNFSYFSEYILSIFGNKFFFDSTFSYINNDPLALNSPVNVFDNIEQNSKIEANDFSLSNQLNLLQVSSLAFIGAAKKDNITSSDFSRAKKSTELSIFDSFISTKKNNELEFNYSSKLSNFSQQTYPHQIIVGLYKDTFHDNKSITNSTNSPLTSINCNLSSSNAFNLQIYCDYLNSPSNFRSFKHSYLINDSLISNFEHFFGQKNYFLNDTYNINIEKTLEDVFHLTNYPKFDDCILCSGRLFYNHYLNNSPTSYQIEFDDKNIPLSKTLTVSNTTSEPGFIAEDAEFKNDAGMSEEFESKLSGDLSESVAININSLDQAGQFDSSSKLIINNFTNPRNISERSLLDTNRLSSDSVEEGEEIECDEESSSVIADLSAAESNKNEINNGVNPIIDNLVSTYDIGLPGKSDLPDSLRSSDKEFSFVPTESINNYNDSEFFNLIDPENSSSLIELSNMNSYYNRQFVVSTGLESLCLWESLPLIPIGGSKSTYYFSVSNFKSTQFIQRHLENSSFIYSHMRFGRHTPLNISKLFSLYYWQASLSDKNTKCALCDSTNCVASPTEDNSMFYSNHDNGENFLHTSKSRLNEQDCNSSISISSGISSIEEMVALSKSIGSIVSDSVCAIYTNALELDDSYNSLNSKFHLSLPQTLIKKVLAYLYNMNIAIASTNNITIYITDDIIDQGIENRPVYMSIFSEFVNFYYNESWNKTQFKNYFPKFQLLFEFIESDKELFLLDNFDQSYQLTAPPFSSLDPELNATKPPDCVKSYKYGVSQCWKLYDRLPSCFTNFYSSSIVTNQKLNLEPLDLKKILIAHEKSTSYKKPAIFLSSLFNIPNSHNFLSSSTETSSEISRASKRLENSDISILSYPSPTGGSLAEMGFIGLGLANTSSNHFENTKNKKSDRYYIPRRLFSLIGEENIKLFMSPGGANLKNTSSQIEHDATMQRKANELDELLCGFTSELQKSIKSLDDKKAEIHNYHLPYQSKTLHVVYSIIDSSISSIGLNSQFVGVCWCTESSDFVENKVLYNRDTSAEKMDELMPKQISEENMELVLSKCLEYQAQVNCTVGQMSNEPLRIVISKIGGMRTQEICKWRTLFLKICNAIKLSYFIGSNVNMNASTLNNDKSNDANAFKVSTGIQRIESDQKAFGANSIIGDQDCECCPLIFSEMVLLGLHISPASPDIFHSYSPFERVRNTNEYFKLNSRPVSSRDDIAAERSFDLKKSVNKIGDIEGSAFSNSIVICDYPTPLIMSHPYSYVNYKRYDLNHKRKPSSLLIEGISSFGVIESLDNSCSLCSGYLIIFDKPVPKPSEQKSIVGGLETKASMSSPSTPKLAAKNLKLEAYKKIKTSVSGIRVGNAGGGSSETIETSGTIELGGSMRNSSGGGGGDGGGGGGGGGGSINGCLSRPKIGDTLKVEMYGQVINSSSCAKHASDNGATSIYGHELGGGGSSSSINGAHNSGYASRTSSFGAGLNISSSTGAPLYQPSKDSPKPAAPMDMGDTKPAPANYSLRARALNAILHQYEALAELSELKCRLYGNHASFDPSNLRHLGTGGGIAGQSGNFSAVSHSPLDIKLPLPISIVNKMSISIVVMFSQL</sequence>
<feature type="region of interest" description="Disordered" evidence="1">
    <location>
        <begin position="2567"/>
        <end position="2587"/>
    </location>
</feature>
<name>A0A1R1XE19_9FUNG</name>
<comment type="caution">
    <text evidence="2">The sequence shown here is derived from an EMBL/GenBank/DDBJ whole genome shotgun (WGS) entry which is preliminary data.</text>
</comment>
<feature type="compositionally biased region" description="Gly residues" evidence="1">
    <location>
        <begin position="2576"/>
        <end position="2587"/>
    </location>
</feature>
<dbReference type="Proteomes" id="UP000187283">
    <property type="component" value="Unassembled WGS sequence"/>
</dbReference>
<gene>
    <name evidence="2" type="ORF">AYI70_g8847</name>
</gene>
<feature type="region of interest" description="Disordered" evidence="1">
    <location>
        <begin position="256"/>
        <end position="336"/>
    </location>
</feature>
<reference evidence="2 3" key="1">
    <citation type="submission" date="2017-01" db="EMBL/GenBank/DDBJ databases">
        <authorList>
            <person name="Mah S.A."/>
            <person name="Swanson W.J."/>
            <person name="Moy G.W."/>
            <person name="Vacquier V.D."/>
        </authorList>
    </citation>
    <scope>NUCLEOTIDE SEQUENCE [LARGE SCALE GENOMIC DNA]</scope>
    <source>
        <strain evidence="2 3">GSMNP</strain>
    </source>
</reference>